<protein>
    <recommendedName>
        <fullName evidence="4">Tetratricopeptide repeat protein</fullName>
    </recommendedName>
</protein>
<organism evidence="2 3">
    <name type="scientific">Echinicola jeungdonensis</name>
    <dbReference type="NCBI Taxonomy" id="709343"/>
    <lineage>
        <taxon>Bacteria</taxon>
        <taxon>Pseudomonadati</taxon>
        <taxon>Bacteroidota</taxon>
        <taxon>Cytophagia</taxon>
        <taxon>Cytophagales</taxon>
        <taxon>Cyclobacteriaceae</taxon>
        <taxon>Echinicola</taxon>
    </lineage>
</organism>
<sequence>MNAKQLLEIIHKGNSLDKEDFRALIKLHETFPYFLVPKVLAAKYEYNISKGESKELLHWAAVQSPNRSWLKKLILNDLDFIKGNPSPIIGPPRTNPSSEPKTENNPADNDNQDALKTGSSSKEAVLKQLEENLAKLKNKEKLSPSQDESPPKTNKSSAAEDLIESIKKKEKKIINDVRKREQGDIISSFNKKNIKLAAIKENENTEKNQDLSIHSTQLNENLLSESYAKLLSKQGKKEKAIKIYEKLILKFPKKKAYFANLINELKD</sequence>
<dbReference type="EMBL" id="JBHMEW010000038">
    <property type="protein sequence ID" value="MFB9211039.1"/>
    <property type="molecule type" value="Genomic_DNA"/>
</dbReference>
<dbReference type="Proteomes" id="UP001589654">
    <property type="component" value="Unassembled WGS sequence"/>
</dbReference>
<accession>A0ABV5J2J6</accession>
<evidence type="ECO:0000313" key="3">
    <source>
        <dbReference type="Proteomes" id="UP001589654"/>
    </source>
</evidence>
<comment type="caution">
    <text evidence="2">The sequence shown here is derived from an EMBL/GenBank/DDBJ whole genome shotgun (WGS) entry which is preliminary data.</text>
</comment>
<proteinExistence type="predicted"/>
<evidence type="ECO:0000313" key="2">
    <source>
        <dbReference type="EMBL" id="MFB9211039.1"/>
    </source>
</evidence>
<feature type="region of interest" description="Disordered" evidence="1">
    <location>
        <begin position="85"/>
        <end position="121"/>
    </location>
</feature>
<dbReference type="RefSeq" id="WP_290248578.1">
    <property type="nucleotide sequence ID" value="NZ_JAUFQT010000001.1"/>
</dbReference>
<reference evidence="2 3" key="1">
    <citation type="submission" date="2024-09" db="EMBL/GenBank/DDBJ databases">
        <authorList>
            <person name="Sun Q."/>
            <person name="Mori K."/>
        </authorList>
    </citation>
    <scope>NUCLEOTIDE SEQUENCE [LARGE SCALE GENOMIC DNA]</scope>
    <source>
        <strain evidence="2 3">CECT 7682</strain>
    </source>
</reference>
<keyword evidence="3" id="KW-1185">Reference proteome</keyword>
<feature type="region of interest" description="Disordered" evidence="1">
    <location>
        <begin position="137"/>
        <end position="160"/>
    </location>
</feature>
<name>A0ABV5J2J6_9BACT</name>
<evidence type="ECO:0000256" key="1">
    <source>
        <dbReference type="SAM" id="MobiDB-lite"/>
    </source>
</evidence>
<gene>
    <name evidence="2" type="ORF">ACFFUR_04415</name>
</gene>
<feature type="compositionally biased region" description="Polar residues" evidence="1">
    <location>
        <begin position="143"/>
        <end position="157"/>
    </location>
</feature>
<feature type="compositionally biased region" description="Polar residues" evidence="1">
    <location>
        <begin position="95"/>
        <end position="121"/>
    </location>
</feature>
<evidence type="ECO:0008006" key="4">
    <source>
        <dbReference type="Google" id="ProtNLM"/>
    </source>
</evidence>